<dbReference type="EMBL" id="JAASQI010000004">
    <property type="protein sequence ID" value="NIJ58346.1"/>
    <property type="molecule type" value="Genomic_DNA"/>
</dbReference>
<dbReference type="Pfam" id="PF01042">
    <property type="entry name" value="Ribonuc_L-PSP"/>
    <property type="match status" value="1"/>
</dbReference>
<proteinExistence type="predicted"/>
<dbReference type="Proteomes" id="UP001429580">
    <property type="component" value="Unassembled WGS sequence"/>
</dbReference>
<sequence length="116" mass="12484">MTDIVRIDANARRSRASATDSLVFLAGQVADDRDADITAQARQAFAKVDALLAAAGTDKSRVLSVTIWLQSLDDYEAFNAVWDAWVTPGAQPCRACAVVVLADPAWRVELIVVASH</sequence>
<evidence type="ECO:0000313" key="1">
    <source>
        <dbReference type="EMBL" id="NIJ58346.1"/>
    </source>
</evidence>
<dbReference type="PANTHER" id="PTHR47328">
    <property type="match status" value="1"/>
</dbReference>
<dbReference type="CDD" id="cd06150">
    <property type="entry name" value="YjgF_YER057c_UK114_like_2"/>
    <property type="match status" value="1"/>
</dbReference>
<dbReference type="Gene3D" id="3.30.1330.40">
    <property type="entry name" value="RutC-like"/>
    <property type="match status" value="1"/>
</dbReference>
<accession>A0ABX0UZG3</accession>
<protein>
    <submittedName>
        <fullName evidence="1">Enamine deaminase RidA (YjgF/YER057c/UK114 family)</fullName>
    </submittedName>
</protein>
<dbReference type="InterPro" id="IPR006175">
    <property type="entry name" value="YjgF/YER057c/UK114"/>
</dbReference>
<organism evidence="1 2">
    <name type="scientific">Pseudochelatococcus lubricantis</name>
    <dbReference type="NCBI Taxonomy" id="1538102"/>
    <lineage>
        <taxon>Bacteria</taxon>
        <taxon>Pseudomonadati</taxon>
        <taxon>Pseudomonadota</taxon>
        <taxon>Alphaproteobacteria</taxon>
        <taxon>Hyphomicrobiales</taxon>
        <taxon>Chelatococcaceae</taxon>
        <taxon>Pseudochelatococcus</taxon>
    </lineage>
</organism>
<dbReference type="InterPro" id="IPR035959">
    <property type="entry name" value="RutC-like_sf"/>
</dbReference>
<dbReference type="PANTHER" id="PTHR47328:SF1">
    <property type="entry name" value="RUTC FAMILY PROTEIN YOAB"/>
    <property type="match status" value="1"/>
</dbReference>
<name>A0ABX0UZG3_9HYPH</name>
<evidence type="ECO:0000313" key="2">
    <source>
        <dbReference type="Proteomes" id="UP001429580"/>
    </source>
</evidence>
<reference evidence="1 2" key="1">
    <citation type="submission" date="2020-03" db="EMBL/GenBank/DDBJ databases">
        <title>Genomic Encyclopedia of Type Strains, Phase IV (KMG-IV): sequencing the most valuable type-strain genomes for metagenomic binning, comparative biology and taxonomic classification.</title>
        <authorList>
            <person name="Goeker M."/>
        </authorList>
    </citation>
    <scope>NUCLEOTIDE SEQUENCE [LARGE SCALE GENOMIC DNA]</scope>
    <source>
        <strain evidence="1 2">DSM 103870</strain>
    </source>
</reference>
<comment type="caution">
    <text evidence="1">The sequence shown here is derived from an EMBL/GenBank/DDBJ whole genome shotgun (WGS) entry which is preliminary data.</text>
</comment>
<dbReference type="InterPro" id="IPR035709">
    <property type="entry name" value="YoaB-like"/>
</dbReference>
<dbReference type="SUPFAM" id="SSF55298">
    <property type="entry name" value="YjgF-like"/>
    <property type="match status" value="1"/>
</dbReference>
<keyword evidence="2" id="KW-1185">Reference proteome</keyword>
<gene>
    <name evidence="1" type="ORF">FHS82_002188</name>
</gene>
<dbReference type="RefSeq" id="WP_166952333.1">
    <property type="nucleotide sequence ID" value="NZ_JAASQI010000004.1"/>
</dbReference>